<dbReference type="EMBL" id="JAEMNX010000001">
    <property type="protein sequence ID" value="MBJ7536454.1"/>
    <property type="molecule type" value="Genomic_DNA"/>
</dbReference>
<evidence type="ECO:0000313" key="2">
    <source>
        <dbReference type="EMBL" id="MBJ7536454.1"/>
    </source>
</evidence>
<dbReference type="AlphaFoldDB" id="A0A934MUY9"/>
<sequence length="233" mass="25547">MNKSYVLPTFLTAVMCLFLSNLSNASEWIASEDAQSCDMTCGAQNSTPVISGIFAPNGNPFYVCRGDVNETEGGGRAGYNLRPDLSSACTVGFNQMEVAVEPFDCLCDEKPVPIIKIVDIASAPTPPSGSKLACMIGPNSPTPDDRATSCPVIQYGELTFWFFSFNNNDFAVNVVGYDASNNMVSQKRYDGGRYIWAVTVDESNQEVITYNQHGDTVRIPWNDFYLSLSDFRD</sequence>
<keyword evidence="3" id="KW-1185">Reference proteome</keyword>
<reference evidence="2" key="1">
    <citation type="submission" date="2020-12" db="EMBL/GenBank/DDBJ databases">
        <title>Marinomonas arctica sp. nov., a psychrotolerant bacterium isolated from the Arctic.</title>
        <authorList>
            <person name="Zhang Y."/>
        </authorList>
    </citation>
    <scope>NUCLEOTIDE SEQUENCE</scope>
    <source>
        <strain evidence="2">C1424</strain>
    </source>
</reference>
<proteinExistence type="predicted"/>
<dbReference type="Proteomes" id="UP000628710">
    <property type="component" value="Unassembled WGS sequence"/>
</dbReference>
<accession>A0A934MUY9</accession>
<keyword evidence="1" id="KW-0732">Signal</keyword>
<feature type="signal peptide" evidence="1">
    <location>
        <begin position="1"/>
        <end position="25"/>
    </location>
</feature>
<feature type="chain" id="PRO_5038049418" description="Secreted protein" evidence="1">
    <location>
        <begin position="26"/>
        <end position="233"/>
    </location>
</feature>
<evidence type="ECO:0000313" key="3">
    <source>
        <dbReference type="Proteomes" id="UP000628710"/>
    </source>
</evidence>
<comment type="caution">
    <text evidence="2">The sequence shown here is derived from an EMBL/GenBank/DDBJ whole genome shotgun (WGS) entry which is preliminary data.</text>
</comment>
<dbReference type="RefSeq" id="WP_199466514.1">
    <property type="nucleotide sequence ID" value="NZ_JAEMNX010000001.1"/>
</dbReference>
<name>A0A934MUY9_9GAMM</name>
<gene>
    <name evidence="2" type="ORF">I8J31_02025</name>
</gene>
<evidence type="ECO:0000256" key="1">
    <source>
        <dbReference type="SAM" id="SignalP"/>
    </source>
</evidence>
<protein>
    <recommendedName>
        <fullName evidence="4">Secreted protein</fullName>
    </recommendedName>
</protein>
<evidence type="ECO:0008006" key="4">
    <source>
        <dbReference type="Google" id="ProtNLM"/>
    </source>
</evidence>
<organism evidence="2 3">
    <name type="scientific">Marinomonas transparens</name>
    <dbReference type="NCBI Taxonomy" id="2795388"/>
    <lineage>
        <taxon>Bacteria</taxon>
        <taxon>Pseudomonadati</taxon>
        <taxon>Pseudomonadota</taxon>
        <taxon>Gammaproteobacteria</taxon>
        <taxon>Oceanospirillales</taxon>
        <taxon>Oceanospirillaceae</taxon>
        <taxon>Marinomonas</taxon>
    </lineage>
</organism>